<sequence>MPTNFDTVIDRRNTGTLKWGRYENRDILPLWVADMDFAAPDVVLDAIRARLDHGVLGYSAPHPGINESILAYLKRDHQIDAESESIHWLPGLVPAKSMACRAVGQPGEGVIIQTPVYPPFFQVHKDAEMRLIRVPLGRNDATNGSWAIDFDALEASVTPDTRVFLFCNPHNPVGRAWSEQDVRRIADFCLRHHLLLVSDEIHCDLILDPTIRHFSAARLEGPIRKNLIVLMAASKTYNLPGLSLAFALIPDASLRIKFKAAGGKLIPELNPLSYHATQAAFDHAEPWRQDLLSYLRANRDYLQSYLAEHIPQIKMALPLEATYLAWLDPRELAIERPQPFFEAAGVGLSEGADFGAPGFLRLNFGCPRSTLEEALNRMKNALAARK</sequence>
<evidence type="ECO:0000256" key="1">
    <source>
        <dbReference type="ARBA" id="ARBA00001933"/>
    </source>
</evidence>
<evidence type="ECO:0000313" key="8">
    <source>
        <dbReference type="Proteomes" id="UP000306196"/>
    </source>
</evidence>
<dbReference type="Gene3D" id="3.90.1150.10">
    <property type="entry name" value="Aspartate Aminotransferase, domain 1"/>
    <property type="match status" value="1"/>
</dbReference>
<name>A0A5R8K8Q1_9BACT</name>
<dbReference type="SUPFAM" id="SSF53383">
    <property type="entry name" value="PLP-dependent transferases"/>
    <property type="match status" value="1"/>
</dbReference>
<reference evidence="7 8" key="1">
    <citation type="submission" date="2019-05" db="EMBL/GenBank/DDBJ databases">
        <title>Verrucobacter flavum gen. nov., sp. nov. a new member of the family Verrucomicrobiaceae.</title>
        <authorList>
            <person name="Szuroczki S."/>
            <person name="Abbaszade G."/>
            <person name="Szabo A."/>
            <person name="Felfoldi T."/>
            <person name="Schumann P."/>
            <person name="Boka K."/>
            <person name="Keki Z."/>
            <person name="Toumi M."/>
            <person name="Toth E."/>
        </authorList>
    </citation>
    <scope>NUCLEOTIDE SEQUENCE [LARGE SCALE GENOMIC DNA]</scope>
    <source>
        <strain evidence="7 8">MG-N-17</strain>
    </source>
</reference>
<comment type="caution">
    <text evidence="7">The sequence shown here is derived from an EMBL/GenBank/DDBJ whole genome shotgun (WGS) entry which is preliminary data.</text>
</comment>
<proteinExistence type="inferred from homology"/>
<comment type="cofactor">
    <cofactor evidence="1">
        <name>pyridoxal 5'-phosphate</name>
        <dbReference type="ChEBI" id="CHEBI:597326"/>
    </cofactor>
</comment>
<dbReference type="InterPro" id="IPR004839">
    <property type="entry name" value="Aminotransferase_I/II_large"/>
</dbReference>
<dbReference type="Proteomes" id="UP000306196">
    <property type="component" value="Unassembled WGS sequence"/>
</dbReference>
<evidence type="ECO:0000256" key="2">
    <source>
        <dbReference type="ARBA" id="ARBA00012224"/>
    </source>
</evidence>
<dbReference type="InterPro" id="IPR015424">
    <property type="entry name" value="PyrdxlP-dep_Trfase"/>
</dbReference>
<dbReference type="PANTHER" id="PTHR43525">
    <property type="entry name" value="PROTEIN MALY"/>
    <property type="match status" value="1"/>
</dbReference>
<gene>
    <name evidence="7" type="ORF">FEM03_21170</name>
</gene>
<evidence type="ECO:0000313" key="7">
    <source>
        <dbReference type="EMBL" id="TLD68698.1"/>
    </source>
</evidence>
<dbReference type="InterPro" id="IPR027619">
    <property type="entry name" value="C-S_lyase_PatB-like"/>
</dbReference>
<evidence type="ECO:0000256" key="4">
    <source>
        <dbReference type="ARBA" id="ARBA00023239"/>
    </source>
</evidence>
<dbReference type="EMBL" id="VAUV01000020">
    <property type="protein sequence ID" value="TLD68698.1"/>
    <property type="molecule type" value="Genomic_DNA"/>
</dbReference>
<dbReference type="InterPro" id="IPR015422">
    <property type="entry name" value="PyrdxlP-dep_Trfase_small"/>
</dbReference>
<dbReference type="RefSeq" id="WP_138088310.1">
    <property type="nucleotide sequence ID" value="NZ_VAUV01000020.1"/>
</dbReference>
<dbReference type="GO" id="GO:0030170">
    <property type="term" value="F:pyridoxal phosphate binding"/>
    <property type="evidence" value="ECO:0007669"/>
    <property type="project" value="InterPro"/>
</dbReference>
<evidence type="ECO:0000256" key="5">
    <source>
        <dbReference type="ARBA" id="ARBA00037974"/>
    </source>
</evidence>
<evidence type="ECO:0000256" key="3">
    <source>
        <dbReference type="ARBA" id="ARBA00022898"/>
    </source>
</evidence>
<organism evidence="7 8">
    <name type="scientific">Phragmitibacter flavus</name>
    <dbReference type="NCBI Taxonomy" id="2576071"/>
    <lineage>
        <taxon>Bacteria</taxon>
        <taxon>Pseudomonadati</taxon>
        <taxon>Verrucomicrobiota</taxon>
        <taxon>Verrucomicrobiia</taxon>
        <taxon>Verrucomicrobiales</taxon>
        <taxon>Verrucomicrobiaceae</taxon>
        <taxon>Phragmitibacter</taxon>
    </lineage>
</organism>
<dbReference type="Gene3D" id="3.40.640.10">
    <property type="entry name" value="Type I PLP-dependent aspartate aminotransferase-like (Major domain)"/>
    <property type="match status" value="1"/>
</dbReference>
<keyword evidence="3" id="KW-0663">Pyridoxal phosphate</keyword>
<dbReference type="NCBIfam" id="TIGR04350">
    <property type="entry name" value="C_S_lyase_PatB"/>
    <property type="match status" value="1"/>
</dbReference>
<dbReference type="PANTHER" id="PTHR43525:SF1">
    <property type="entry name" value="PROTEIN MALY"/>
    <property type="match status" value="1"/>
</dbReference>
<dbReference type="GO" id="GO:0047804">
    <property type="term" value="F:cysteine-S-conjugate beta-lyase activity"/>
    <property type="evidence" value="ECO:0007669"/>
    <property type="project" value="UniProtKB-EC"/>
</dbReference>
<protein>
    <recommendedName>
        <fullName evidence="2">cysteine-S-conjugate beta-lyase</fullName>
        <ecNumber evidence="2">4.4.1.13</ecNumber>
    </recommendedName>
</protein>
<dbReference type="Pfam" id="PF00155">
    <property type="entry name" value="Aminotran_1_2"/>
    <property type="match status" value="1"/>
</dbReference>
<dbReference type="AlphaFoldDB" id="A0A5R8K8Q1"/>
<evidence type="ECO:0000259" key="6">
    <source>
        <dbReference type="Pfam" id="PF00155"/>
    </source>
</evidence>
<feature type="domain" description="Aminotransferase class I/classII large" evidence="6">
    <location>
        <begin position="27"/>
        <end position="377"/>
    </location>
</feature>
<keyword evidence="4 7" id="KW-0456">Lyase</keyword>
<comment type="similarity">
    <text evidence="5">Belongs to the class-II pyridoxal-phosphate-dependent aminotransferase family. MalY/PatB cystathionine beta-lyase subfamily.</text>
</comment>
<dbReference type="InterPro" id="IPR015421">
    <property type="entry name" value="PyrdxlP-dep_Trfase_major"/>
</dbReference>
<keyword evidence="8" id="KW-1185">Reference proteome</keyword>
<accession>A0A5R8K8Q1</accession>
<dbReference type="OrthoDB" id="9802872at2"/>
<dbReference type="CDD" id="cd00609">
    <property type="entry name" value="AAT_like"/>
    <property type="match status" value="1"/>
</dbReference>
<dbReference type="EC" id="4.4.1.13" evidence="2"/>
<dbReference type="InterPro" id="IPR051798">
    <property type="entry name" value="Class-II_PLP-Dep_Aminotrans"/>
</dbReference>